<proteinExistence type="predicted"/>
<dbReference type="AlphaFoldDB" id="A0A0C3F107"/>
<feature type="compositionally biased region" description="Low complexity" evidence="1">
    <location>
        <begin position="579"/>
        <end position="591"/>
    </location>
</feature>
<dbReference type="HOGENOM" id="CLU_016774_0_0_1"/>
<evidence type="ECO:0000256" key="1">
    <source>
        <dbReference type="SAM" id="MobiDB-lite"/>
    </source>
</evidence>
<dbReference type="InterPro" id="IPR032675">
    <property type="entry name" value="LRR_dom_sf"/>
</dbReference>
<dbReference type="SUPFAM" id="SSF52047">
    <property type="entry name" value="RNI-like"/>
    <property type="match status" value="1"/>
</dbReference>
<sequence length="810" mass="88043">MYRPLDKLPDLVLDRLVSEALQQAPTSRVSFLASFGTRLHASTVRVLFGTLAIPDDNRVFDSTGSSHWPLVAQIVGNPERYGRAVKSLVIQQPAPDASGQILPLESQHFNSILGACVNLEEIVWNSSFVPPDGICETITSFNPRLSQLICRDSSDIRCSDSQSSRTYQSKWDAPSLPLLSSLPLTSLHLSRLSQAGARALSVLLSSIGEDSLLEDISFDIVWLDDPLCEKIVEAGRRIRTLKLGTRGTKLSDRGIVTIVEGCENLEELILEEVQGRLTRALWTKPSRYPATLKRFRVTINESASHHSWTADHLVSLHAICFPVLKSFSLVRIEANPRLVDGSPVYDNPIDDIACLKPVPQDFVDKIRGAKSLSVLECDWWAWNITDLKVILENCTELETIKLCLDAPFSKLLSLTSNFASLPNLRELSICVNPVQAPGTPPVPLVPFSRSSLPTPTGTPVLKAKSALPQLLGFDQMQTQTLPTSTVGDPSMPLMREVKRFVRKCPKLLSLAWYGKHGRGTWTVTRPPSTTSKISINVTVDYLPPTISELIWKTMLWEKNEIEAEQNGSSPNAEERVGQAWAGPAADAMAAERAAETEKEQVAAMNEKERLGKLREGGRKARSLSVNISNPGDNAQLPTPTDSTHSRSPVLKYSPLSPPPSACECSVSTALSSVSESTESNSSNGIDHSGVHVRAPSEPSSSPTKTPTHWRTRSTSGAASNSKEVRVDYFSSKSTGSTSNGGNKAGRRRGLPNGAGRGFKKRTSGGESESAGGHGADYLRRGRGNSRVSGHPSVTSGSGQIRKSSSRRPTD</sequence>
<organism evidence="2 3">
    <name type="scientific">Piloderma croceum (strain F 1598)</name>
    <dbReference type="NCBI Taxonomy" id="765440"/>
    <lineage>
        <taxon>Eukaryota</taxon>
        <taxon>Fungi</taxon>
        <taxon>Dikarya</taxon>
        <taxon>Basidiomycota</taxon>
        <taxon>Agaricomycotina</taxon>
        <taxon>Agaricomycetes</taxon>
        <taxon>Agaricomycetidae</taxon>
        <taxon>Atheliales</taxon>
        <taxon>Atheliaceae</taxon>
        <taxon>Piloderma</taxon>
    </lineage>
</organism>
<keyword evidence="3" id="KW-1185">Reference proteome</keyword>
<name>A0A0C3F107_PILCF</name>
<feature type="compositionally biased region" description="Low complexity" evidence="1">
    <location>
        <begin position="730"/>
        <end position="741"/>
    </location>
</feature>
<reference evidence="2 3" key="1">
    <citation type="submission" date="2014-04" db="EMBL/GenBank/DDBJ databases">
        <authorList>
            <consortium name="DOE Joint Genome Institute"/>
            <person name="Kuo A."/>
            <person name="Tarkka M."/>
            <person name="Buscot F."/>
            <person name="Kohler A."/>
            <person name="Nagy L.G."/>
            <person name="Floudas D."/>
            <person name="Copeland A."/>
            <person name="Barry K.W."/>
            <person name="Cichocki N."/>
            <person name="Veneault-Fourrey C."/>
            <person name="LaButti K."/>
            <person name="Lindquist E.A."/>
            <person name="Lipzen A."/>
            <person name="Lundell T."/>
            <person name="Morin E."/>
            <person name="Murat C."/>
            <person name="Sun H."/>
            <person name="Tunlid A."/>
            <person name="Henrissat B."/>
            <person name="Grigoriev I.V."/>
            <person name="Hibbett D.S."/>
            <person name="Martin F."/>
            <person name="Nordberg H.P."/>
            <person name="Cantor M.N."/>
            <person name="Hua S.X."/>
        </authorList>
    </citation>
    <scope>NUCLEOTIDE SEQUENCE [LARGE SCALE GENOMIC DNA]</scope>
    <source>
        <strain evidence="2 3">F 1598</strain>
    </source>
</reference>
<protein>
    <recommendedName>
        <fullName evidence="4">F-box domain-containing protein</fullName>
    </recommendedName>
</protein>
<feature type="compositionally biased region" description="Basic and acidic residues" evidence="1">
    <location>
        <begin position="592"/>
        <end position="618"/>
    </location>
</feature>
<feature type="compositionally biased region" description="Polar residues" evidence="1">
    <location>
        <begin position="785"/>
        <end position="802"/>
    </location>
</feature>
<evidence type="ECO:0008006" key="4">
    <source>
        <dbReference type="Google" id="ProtNLM"/>
    </source>
</evidence>
<feature type="compositionally biased region" description="Low complexity" evidence="1">
    <location>
        <begin position="695"/>
        <end position="706"/>
    </location>
</feature>
<feature type="compositionally biased region" description="Low complexity" evidence="1">
    <location>
        <begin position="665"/>
        <end position="683"/>
    </location>
</feature>
<feature type="compositionally biased region" description="Polar residues" evidence="1">
    <location>
        <begin position="623"/>
        <end position="646"/>
    </location>
</feature>
<evidence type="ECO:0000313" key="3">
    <source>
        <dbReference type="Proteomes" id="UP000054166"/>
    </source>
</evidence>
<dbReference type="InParanoid" id="A0A0C3F107"/>
<feature type="compositionally biased region" description="Polar residues" evidence="1">
    <location>
        <begin position="712"/>
        <end position="721"/>
    </location>
</feature>
<feature type="region of interest" description="Disordered" evidence="1">
    <location>
        <begin position="562"/>
        <end position="810"/>
    </location>
</feature>
<dbReference type="Proteomes" id="UP000054166">
    <property type="component" value="Unassembled WGS sequence"/>
</dbReference>
<reference evidence="3" key="2">
    <citation type="submission" date="2015-01" db="EMBL/GenBank/DDBJ databases">
        <title>Evolutionary Origins and Diversification of the Mycorrhizal Mutualists.</title>
        <authorList>
            <consortium name="DOE Joint Genome Institute"/>
            <consortium name="Mycorrhizal Genomics Consortium"/>
            <person name="Kohler A."/>
            <person name="Kuo A."/>
            <person name="Nagy L.G."/>
            <person name="Floudas D."/>
            <person name="Copeland A."/>
            <person name="Barry K.W."/>
            <person name="Cichocki N."/>
            <person name="Veneault-Fourrey C."/>
            <person name="LaButti K."/>
            <person name="Lindquist E.A."/>
            <person name="Lipzen A."/>
            <person name="Lundell T."/>
            <person name="Morin E."/>
            <person name="Murat C."/>
            <person name="Riley R."/>
            <person name="Ohm R."/>
            <person name="Sun H."/>
            <person name="Tunlid A."/>
            <person name="Henrissat B."/>
            <person name="Grigoriev I.V."/>
            <person name="Hibbett D.S."/>
            <person name="Martin F."/>
        </authorList>
    </citation>
    <scope>NUCLEOTIDE SEQUENCE [LARGE SCALE GENOMIC DNA]</scope>
    <source>
        <strain evidence="3">F 1598</strain>
    </source>
</reference>
<dbReference type="STRING" id="765440.A0A0C3F107"/>
<dbReference type="Gene3D" id="3.80.10.10">
    <property type="entry name" value="Ribonuclease Inhibitor"/>
    <property type="match status" value="1"/>
</dbReference>
<evidence type="ECO:0000313" key="2">
    <source>
        <dbReference type="EMBL" id="KIM73849.1"/>
    </source>
</evidence>
<dbReference type="EMBL" id="KN833072">
    <property type="protein sequence ID" value="KIM73849.1"/>
    <property type="molecule type" value="Genomic_DNA"/>
</dbReference>
<dbReference type="OrthoDB" id="2596605at2759"/>
<gene>
    <name evidence="2" type="ORF">PILCRDRAFT_718054</name>
</gene>
<accession>A0A0C3F107</accession>